<comment type="caution">
    <text evidence="6">The sequence shown here is derived from an EMBL/GenBank/DDBJ whole genome shotgun (WGS) entry which is preliminary data.</text>
</comment>
<accession>A0A2P6VK29</accession>
<dbReference type="Pfam" id="PF00831">
    <property type="entry name" value="Ribosomal_L29"/>
    <property type="match status" value="1"/>
</dbReference>
<dbReference type="GO" id="GO:0003735">
    <property type="term" value="F:structural constituent of ribosome"/>
    <property type="evidence" value="ECO:0007669"/>
    <property type="project" value="InterPro"/>
</dbReference>
<dbReference type="GO" id="GO:0022625">
    <property type="term" value="C:cytosolic large ribosomal subunit"/>
    <property type="evidence" value="ECO:0007669"/>
    <property type="project" value="TreeGrafter"/>
</dbReference>
<name>A0A2P6VK29_9CHLO</name>
<dbReference type="InterPro" id="IPR050063">
    <property type="entry name" value="Ribosomal_protein_uL29"/>
</dbReference>
<dbReference type="GO" id="GO:0006412">
    <property type="term" value="P:translation"/>
    <property type="evidence" value="ECO:0007669"/>
    <property type="project" value="InterPro"/>
</dbReference>
<dbReference type="SMR" id="A0A2P6VK29"/>
<evidence type="ECO:0000313" key="7">
    <source>
        <dbReference type="Proteomes" id="UP000239649"/>
    </source>
</evidence>
<dbReference type="AlphaFoldDB" id="A0A2P6VK29"/>
<organism evidence="6 7">
    <name type="scientific">Micractinium conductrix</name>
    <dbReference type="NCBI Taxonomy" id="554055"/>
    <lineage>
        <taxon>Eukaryota</taxon>
        <taxon>Viridiplantae</taxon>
        <taxon>Chlorophyta</taxon>
        <taxon>core chlorophytes</taxon>
        <taxon>Trebouxiophyceae</taxon>
        <taxon>Chlorellales</taxon>
        <taxon>Chlorellaceae</taxon>
        <taxon>Chlorella clade</taxon>
        <taxon>Micractinium</taxon>
    </lineage>
</organism>
<evidence type="ECO:0000313" key="6">
    <source>
        <dbReference type="EMBL" id="PSC74452.1"/>
    </source>
</evidence>
<dbReference type="STRING" id="554055.A0A2P6VK29"/>
<proteinExistence type="inferred from homology"/>
<dbReference type="NCBIfam" id="TIGR00012">
    <property type="entry name" value="L29"/>
    <property type="match status" value="1"/>
</dbReference>
<evidence type="ECO:0000256" key="2">
    <source>
        <dbReference type="ARBA" id="ARBA00022980"/>
    </source>
</evidence>
<dbReference type="HAMAP" id="MF_00374">
    <property type="entry name" value="Ribosomal_uL29"/>
    <property type="match status" value="1"/>
</dbReference>
<reference evidence="6 7" key="1">
    <citation type="journal article" date="2018" name="Plant J.">
        <title>Genome sequences of Chlorella sorokiniana UTEX 1602 and Micractinium conductrix SAG 241.80: implications to maltose excretion by a green alga.</title>
        <authorList>
            <person name="Arriola M.B."/>
            <person name="Velmurugan N."/>
            <person name="Zhang Y."/>
            <person name="Plunkett M.H."/>
            <person name="Hondzo H."/>
            <person name="Barney B.M."/>
        </authorList>
    </citation>
    <scope>NUCLEOTIDE SEQUENCE [LARGE SCALE GENOMIC DNA]</scope>
    <source>
        <strain evidence="6 7">SAG 241.80</strain>
    </source>
</reference>
<comment type="similarity">
    <text evidence="1">Belongs to the universal ribosomal protein uL29 family.</text>
</comment>
<keyword evidence="7" id="KW-1185">Reference proteome</keyword>
<evidence type="ECO:0000256" key="1">
    <source>
        <dbReference type="ARBA" id="ARBA00009254"/>
    </source>
</evidence>
<dbReference type="PANTHER" id="PTHR10916:SF0">
    <property type="entry name" value="LARGE RIBOSOMAL SUBUNIT PROTEIN UL29C"/>
    <property type="match status" value="1"/>
</dbReference>
<protein>
    <recommendedName>
        <fullName evidence="4">Large ribosomal subunit protein uL29c</fullName>
    </recommendedName>
    <alternativeName>
        <fullName evidence="5">50S ribosomal protein L29, chloroplastic</fullName>
    </alternativeName>
</protein>
<dbReference type="Gene3D" id="1.10.287.310">
    <property type="match status" value="1"/>
</dbReference>
<gene>
    <name evidence="6" type="ORF">C2E20_2317</name>
</gene>
<evidence type="ECO:0000256" key="3">
    <source>
        <dbReference type="ARBA" id="ARBA00023274"/>
    </source>
</evidence>
<dbReference type="InterPro" id="IPR036049">
    <property type="entry name" value="Ribosomal_uL29_sf"/>
</dbReference>
<dbReference type="PANTHER" id="PTHR10916">
    <property type="entry name" value="60S RIBOSOMAL PROTEIN L35/50S RIBOSOMAL PROTEIN L29"/>
    <property type="match status" value="1"/>
</dbReference>
<dbReference type="InterPro" id="IPR001854">
    <property type="entry name" value="Ribosomal_uL29"/>
</dbReference>
<evidence type="ECO:0000256" key="4">
    <source>
        <dbReference type="ARBA" id="ARBA00040028"/>
    </source>
</evidence>
<keyword evidence="3" id="KW-0687">Ribonucleoprotein</keyword>
<dbReference type="OrthoDB" id="528635at2759"/>
<dbReference type="Proteomes" id="UP000239649">
    <property type="component" value="Unassembled WGS sequence"/>
</dbReference>
<keyword evidence="2" id="KW-0689">Ribosomal protein</keyword>
<dbReference type="EMBL" id="LHPF02000004">
    <property type="protein sequence ID" value="PSC74452.1"/>
    <property type="molecule type" value="Genomic_DNA"/>
</dbReference>
<evidence type="ECO:0000256" key="5">
    <source>
        <dbReference type="ARBA" id="ARBA00042960"/>
    </source>
</evidence>
<dbReference type="SUPFAM" id="SSF46561">
    <property type="entry name" value="Ribosomal protein L29 (L29p)"/>
    <property type="match status" value="1"/>
</dbReference>
<sequence length="125" mass="13903">MQALSSKAAVAQRPFAAAARLPARPAARLQVVAAKPTRAAEYRAMSAEQIDAAVQDCKREMFSMRIKFAKREEWKPSDYKALKRKVAQLLTIKREAEVAQGVDRRDSKAAENRRLVEAGLGKFTS</sequence>